<comment type="caution">
    <text evidence="1">The sequence shown here is derived from an EMBL/GenBank/DDBJ whole genome shotgun (WGS) entry which is preliminary data.</text>
</comment>
<name>A0AAV6L8U4_9ERIC</name>
<dbReference type="Proteomes" id="UP000823749">
    <property type="component" value="Chromosome 2"/>
</dbReference>
<dbReference type="EMBL" id="JACTNZ010000002">
    <property type="protein sequence ID" value="KAG5561351.1"/>
    <property type="molecule type" value="Genomic_DNA"/>
</dbReference>
<organism evidence="1 2">
    <name type="scientific">Rhododendron griersonianum</name>
    <dbReference type="NCBI Taxonomy" id="479676"/>
    <lineage>
        <taxon>Eukaryota</taxon>
        <taxon>Viridiplantae</taxon>
        <taxon>Streptophyta</taxon>
        <taxon>Embryophyta</taxon>
        <taxon>Tracheophyta</taxon>
        <taxon>Spermatophyta</taxon>
        <taxon>Magnoliopsida</taxon>
        <taxon>eudicotyledons</taxon>
        <taxon>Gunneridae</taxon>
        <taxon>Pentapetalae</taxon>
        <taxon>asterids</taxon>
        <taxon>Ericales</taxon>
        <taxon>Ericaceae</taxon>
        <taxon>Ericoideae</taxon>
        <taxon>Rhodoreae</taxon>
        <taxon>Rhododendron</taxon>
    </lineage>
</organism>
<gene>
    <name evidence="1" type="ORF">RHGRI_004398</name>
</gene>
<reference evidence="1" key="1">
    <citation type="submission" date="2020-08" db="EMBL/GenBank/DDBJ databases">
        <title>Plant Genome Project.</title>
        <authorList>
            <person name="Zhang R.-G."/>
        </authorList>
    </citation>
    <scope>NUCLEOTIDE SEQUENCE</scope>
    <source>
        <strain evidence="1">WSP0</strain>
        <tissue evidence="1">Leaf</tissue>
    </source>
</reference>
<keyword evidence="2" id="KW-1185">Reference proteome</keyword>
<sequence>MAFTLPFLSVGIPPVLSPQRPAQVFCRSRTSSNGKICTDIFDKASPSVVFLSHRSDYQGLVISEGYTPPELELVTKVIYRPVVMLSSNSISRTNLESLILNGTRLE</sequence>
<evidence type="ECO:0000313" key="1">
    <source>
        <dbReference type="EMBL" id="KAG5561351.1"/>
    </source>
</evidence>
<dbReference type="AlphaFoldDB" id="A0AAV6L8U4"/>
<evidence type="ECO:0000313" key="2">
    <source>
        <dbReference type="Proteomes" id="UP000823749"/>
    </source>
</evidence>
<accession>A0AAV6L8U4</accession>
<proteinExistence type="predicted"/>
<protein>
    <submittedName>
        <fullName evidence="1">Uncharacterized protein</fullName>
    </submittedName>
</protein>